<name>A0A243CVM3_BACTU</name>
<evidence type="ECO:0000256" key="4">
    <source>
        <dbReference type="ARBA" id="ARBA00022729"/>
    </source>
</evidence>
<feature type="domain" description="Spore germination GerAC-like C-terminal" evidence="9">
    <location>
        <begin position="216"/>
        <end position="380"/>
    </location>
</feature>
<feature type="transmembrane region" description="Helical" evidence="8">
    <location>
        <begin position="12"/>
        <end position="29"/>
    </location>
</feature>
<dbReference type="GO" id="GO:0009847">
    <property type="term" value="P:spore germination"/>
    <property type="evidence" value="ECO:0007669"/>
    <property type="project" value="InterPro"/>
</dbReference>
<dbReference type="Gene3D" id="6.20.190.10">
    <property type="entry name" value="Nutrient germinant receptor protein C, domain 1"/>
    <property type="match status" value="1"/>
</dbReference>
<dbReference type="Pfam" id="PF25198">
    <property type="entry name" value="Spore_GerAC_N"/>
    <property type="match status" value="1"/>
</dbReference>
<sequence>MNLFLVRNIIKLFNIFFLFSASILLTGCWDRREVNDIAIVLGAAIDKAKGNNIKLAVQFLVPQAIDGQQKGGGQKVLMRSAIGQNLADAASKLQIQLPRKLFWGHCKVYIIGNGLAKGGKLKDQIDFIIRFPEARDQAYLFVSSGKAGKVLEFEPLSELHVGEGLRKISEMHLGVTTTAKDFEEEIVGDTRVVVLPLIKMIPAKKGEKGKTFPLISGAAIFKQNKMIGQIDTKITRGLLWLREEVEVNAITTNFQKGESISLEPLQQKTELFPIIENGKWKILVKIELEGSVIQNASTLEIKRPNITKKLEENVEKKVKQLINTTLNQVQIRLNADAFGFADAFHREYPKEWKKVKNQWDKVLSQVDVKIDVKARISRTGLSSAPTGLKENEVQKK</sequence>
<dbReference type="InterPro" id="IPR057336">
    <property type="entry name" value="GerAC_N"/>
</dbReference>
<dbReference type="Proteomes" id="UP000194911">
    <property type="component" value="Unassembled WGS sequence"/>
</dbReference>
<evidence type="ECO:0000313" key="11">
    <source>
        <dbReference type="EMBL" id="OTY74919.1"/>
    </source>
</evidence>
<dbReference type="NCBIfam" id="TIGR02887">
    <property type="entry name" value="spore_ger_x_C"/>
    <property type="match status" value="1"/>
</dbReference>
<dbReference type="PANTHER" id="PTHR35789">
    <property type="entry name" value="SPORE GERMINATION PROTEIN B3"/>
    <property type="match status" value="1"/>
</dbReference>
<keyword evidence="4" id="KW-0732">Signal</keyword>
<keyword evidence="7" id="KW-0449">Lipoprotein</keyword>
<keyword evidence="5 8" id="KW-0472">Membrane</keyword>
<keyword evidence="3" id="KW-0309">Germination</keyword>
<protein>
    <submittedName>
        <fullName evidence="11">Spore gernimation protein GerC</fullName>
    </submittedName>
</protein>
<keyword evidence="8" id="KW-0812">Transmembrane</keyword>
<evidence type="ECO:0000313" key="12">
    <source>
        <dbReference type="Proteomes" id="UP000194911"/>
    </source>
</evidence>
<comment type="caution">
    <text evidence="11">The sequence shown here is derived from an EMBL/GenBank/DDBJ whole genome shotgun (WGS) entry which is preliminary data.</text>
</comment>
<evidence type="ECO:0000256" key="5">
    <source>
        <dbReference type="ARBA" id="ARBA00023136"/>
    </source>
</evidence>
<gene>
    <name evidence="11" type="ORF">BK749_14740</name>
</gene>
<dbReference type="GO" id="GO:0016020">
    <property type="term" value="C:membrane"/>
    <property type="evidence" value="ECO:0007669"/>
    <property type="project" value="UniProtKB-SubCell"/>
</dbReference>
<dbReference type="RefSeq" id="WP_001048197.1">
    <property type="nucleotide sequence ID" value="NZ_NFDQ01000062.1"/>
</dbReference>
<comment type="subcellular location">
    <subcellularLocation>
        <location evidence="1">Membrane</location>
        <topology evidence="1">Lipid-anchor</topology>
    </subcellularLocation>
</comment>
<dbReference type="InterPro" id="IPR008844">
    <property type="entry name" value="Spore_GerAC-like"/>
</dbReference>
<dbReference type="InterPro" id="IPR046953">
    <property type="entry name" value="Spore_GerAC-like_C"/>
</dbReference>
<accession>A0A243CVM3</accession>
<proteinExistence type="inferred from homology"/>
<comment type="similarity">
    <text evidence="2">Belongs to the GerABKC lipoprotein family.</text>
</comment>
<dbReference type="Gene3D" id="3.30.300.210">
    <property type="entry name" value="Nutrient germinant receptor protein C, domain 3"/>
    <property type="match status" value="1"/>
</dbReference>
<evidence type="ECO:0000256" key="2">
    <source>
        <dbReference type="ARBA" id="ARBA00007886"/>
    </source>
</evidence>
<organism evidence="11 12">
    <name type="scientific">Bacillus thuringiensis serovar vazensis</name>
    <dbReference type="NCBI Taxonomy" id="180867"/>
    <lineage>
        <taxon>Bacteria</taxon>
        <taxon>Bacillati</taxon>
        <taxon>Bacillota</taxon>
        <taxon>Bacilli</taxon>
        <taxon>Bacillales</taxon>
        <taxon>Bacillaceae</taxon>
        <taxon>Bacillus</taxon>
        <taxon>Bacillus cereus group</taxon>
    </lineage>
</organism>
<dbReference type="EMBL" id="NFDQ01000062">
    <property type="protein sequence ID" value="OTY74919.1"/>
    <property type="molecule type" value="Genomic_DNA"/>
</dbReference>
<keyword evidence="8" id="KW-1133">Transmembrane helix</keyword>
<evidence type="ECO:0000256" key="6">
    <source>
        <dbReference type="ARBA" id="ARBA00023139"/>
    </source>
</evidence>
<dbReference type="PROSITE" id="PS51257">
    <property type="entry name" value="PROKAR_LIPOPROTEIN"/>
    <property type="match status" value="1"/>
</dbReference>
<dbReference type="Pfam" id="PF05504">
    <property type="entry name" value="Spore_GerAC"/>
    <property type="match status" value="1"/>
</dbReference>
<evidence type="ECO:0000259" key="9">
    <source>
        <dbReference type="Pfam" id="PF05504"/>
    </source>
</evidence>
<evidence type="ECO:0000256" key="1">
    <source>
        <dbReference type="ARBA" id="ARBA00004635"/>
    </source>
</evidence>
<evidence type="ECO:0000256" key="8">
    <source>
        <dbReference type="SAM" id="Phobius"/>
    </source>
</evidence>
<reference evidence="11 12" key="1">
    <citation type="submission" date="2016-10" db="EMBL/GenBank/DDBJ databases">
        <title>Comparative genomics of Bacillus thuringiensis reveals a path to pathogens against multiple invertebrate hosts.</title>
        <authorList>
            <person name="Zheng J."/>
            <person name="Gao Q."/>
            <person name="Liu H."/>
            <person name="Peng D."/>
            <person name="Ruan L."/>
            <person name="Sun M."/>
        </authorList>
    </citation>
    <scope>NUCLEOTIDE SEQUENCE [LARGE SCALE GENOMIC DNA]</scope>
    <source>
        <strain evidence="11">BGSC 4CE1</strain>
    </source>
</reference>
<dbReference type="PANTHER" id="PTHR35789:SF1">
    <property type="entry name" value="SPORE GERMINATION PROTEIN B3"/>
    <property type="match status" value="1"/>
</dbReference>
<evidence type="ECO:0000259" key="10">
    <source>
        <dbReference type="Pfam" id="PF25198"/>
    </source>
</evidence>
<dbReference type="InterPro" id="IPR038501">
    <property type="entry name" value="Spore_GerAC_C_sf"/>
</dbReference>
<evidence type="ECO:0000256" key="7">
    <source>
        <dbReference type="ARBA" id="ARBA00023288"/>
    </source>
</evidence>
<keyword evidence="6" id="KW-0564">Palmitate</keyword>
<evidence type="ECO:0000256" key="3">
    <source>
        <dbReference type="ARBA" id="ARBA00022544"/>
    </source>
</evidence>
<dbReference type="AlphaFoldDB" id="A0A243CVM3"/>
<feature type="domain" description="Spore germination protein N-terminal" evidence="10">
    <location>
        <begin position="30"/>
        <end position="199"/>
    </location>
</feature>